<feature type="non-terminal residue" evidence="2">
    <location>
        <position position="117"/>
    </location>
</feature>
<gene>
    <name evidence="2" type="ORF">S12H4_51381</name>
</gene>
<evidence type="ECO:0000313" key="2">
    <source>
        <dbReference type="EMBL" id="GAJ13544.1"/>
    </source>
</evidence>
<reference evidence="2" key="1">
    <citation type="journal article" date="2014" name="Front. Microbiol.">
        <title>High frequency of phylogenetically diverse reductive dehalogenase-homologous genes in deep subseafloor sedimentary metagenomes.</title>
        <authorList>
            <person name="Kawai M."/>
            <person name="Futagami T."/>
            <person name="Toyoda A."/>
            <person name="Takaki Y."/>
            <person name="Nishi S."/>
            <person name="Hori S."/>
            <person name="Arai W."/>
            <person name="Tsubouchi T."/>
            <person name="Morono Y."/>
            <person name="Uchiyama I."/>
            <person name="Ito T."/>
            <person name="Fujiyama A."/>
            <person name="Inagaki F."/>
            <person name="Takami H."/>
        </authorList>
    </citation>
    <scope>NUCLEOTIDE SEQUENCE</scope>
    <source>
        <strain evidence="2">Expedition CK06-06</strain>
    </source>
</reference>
<feature type="transmembrane region" description="Helical" evidence="1">
    <location>
        <begin position="28"/>
        <end position="49"/>
    </location>
</feature>
<comment type="caution">
    <text evidence="2">The sequence shown here is derived from an EMBL/GenBank/DDBJ whole genome shotgun (WGS) entry which is preliminary data.</text>
</comment>
<keyword evidence="1" id="KW-1133">Transmembrane helix</keyword>
<organism evidence="2">
    <name type="scientific">marine sediment metagenome</name>
    <dbReference type="NCBI Taxonomy" id="412755"/>
    <lineage>
        <taxon>unclassified sequences</taxon>
        <taxon>metagenomes</taxon>
        <taxon>ecological metagenomes</taxon>
    </lineage>
</organism>
<keyword evidence="1" id="KW-0472">Membrane</keyword>
<dbReference type="AlphaFoldDB" id="X1U7U9"/>
<evidence type="ECO:0000256" key="1">
    <source>
        <dbReference type="SAM" id="Phobius"/>
    </source>
</evidence>
<proteinExistence type="predicted"/>
<dbReference type="EMBL" id="BARW01032465">
    <property type="protein sequence ID" value="GAJ13544.1"/>
    <property type="molecule type" value="Genomic_DNA"/>
</dbReference>
<keyword evidence="1" id="KW-0812">Transmembrane</keyword>
<sequence>MKQQGSRWQNIKGRIRHFDYRLTIRTKLTLILIFIPLVLMPFVAVSLHYNNMSYNTIQGMRRFSEIERICETISFLTLKIDGNLKNYIVLSDSTYITEAKADLVSLKELANDGKEFG</sequence>
<accession>X1U7U9</accession>
<protein>
    <submittedName>
        <fullName evidence="2">Uncharacterized protein</fullName>
    </submittedName>
</protein>
<name>X1U7U9_9ZZZZ</name>